<feature type="transmembrane region" description="Helical" evidence="20">
    <location>
        <begin position="630"/>
        <end position="651"/>
    </location>
</feature>
<keyword evidence="9 20" id="KW-0472">Membrane</keyword>
<comment type="similarity">
    <text evidence="1">Belongs to the glutamate-gated ion channel (TC 1.A.10.1) family.</text>
</comment>
<dbReference type="EMBL" id="REGN01004224">
    <property type="protein sequence ID" value="RNA18524.1"/>
    <property type="molecule type" value="Genomic_DNA"/>
</dbReference>
<dbReference type="Gene3D" id="3.40.190.10">
    <property type="entry name" value="Periplasmic binding protein-like II"/>
    <property type="match status" value="2"/>
</dbReference>
<feature type="transmembrane region" description="Helical" evidence="20">
    <location>
        <begin position="897"/>
        <end position="917"/>
    </location>
</feature>
<evidence type="ECO:0000256" key="2">
    <source>
        <dbReference type="ARBA" id="ARBA00022448"/>
    </source>
</evidence>
<dbReference type="Pfam" id="PF01094">
    <property type="entry name" value="ANF_receptor"/>
    <property type="match status" value="1"/>
</dbReference>
<evidence type="ECO:0000256" key="9">
    <source>
        <dbReference type="ARBA" id="ARBA00023136"/>
    </source>
</evidence>
<evidence type="ECO:0000256" key="7">
    <source>
        <dbReference type="ARBA" id="ARBA00023018"/>
    </source>
</evidence>
<evidence type="ECO:0000313" key="24">
    <source>
        <dbReference type="EMBL" id="RNA18524.1"/>
    </source>
</evidence>
<evidence type="ECO:0000256" key="12">
    <source>
        <dbReference type="ARBA" id="ARBA00023257"/>
    </source>
</evidence>
<evidence type="ECO:0000256" key="14">
    <source>
        <dbReference type="ARBA" id="ARBA00023303"/>
    </source>
</evidence>
<evidence type="ECO:0000256" key="17">
    <source>
        <dbReference type="PIRSR" id="PIRSR601508-1"/>
    </source>
</evidence>
<comment type="subcellular location">
    <subcellularLocation>
        <location evidence="15">Postsynaptic cell membrane</location>
        <topology evidence="15">Multi-pass membrane protein</topology>
    </subcellularLocation>
</comment>
<protein>
    <recommendedName>
        <fullName evidence="16">Glutamate receptor 1</fullName>
    </recommendedName>
</protein>
<dbReference type="Pfam" id="PF00060">
    <property type="entry name" value="Lig_chan"/>
    <property type="match status" value="1"/>
</dbReference>
<evidence type="ECO:0000256" key="20">
    <source>
        <dbReference type="SAM" id="Phobius"/>
    </source>
</evidence>
<keyword evidence="11" id="KW-0325">Glycoprotein</keyword>
<dbReference type="FunFam" id="3.40.190.10:FF:000024">
    <property type="entry name" value="Glutamate receptor, ionotropic, delta 1"/>
    <property type="match status" value="1"/>
</dbReference>
<keyword evidence="19" id="KW-1015">Disulfide bond</keyword>
<dbReference type="STRING" id="10195.A0A3M7R575"/>
<feature type="chain" id="PRO_5018060209" description="Glutamate receptor 1" evidence="21">
    <location>
        <begin position="28"/>
        <end position="957"/>
    </location>
</feature>
<feature type="signal peptide" evidence="21">
    <location>
        <begin position="1"/>
        <end position="27"/>
    </location>
</feature>
<dbReference type="Gene3D" id="3.40.50.2300">
    <property type="match status" value="2"/>
</dbReference>
<keyword evidence="8" id="KW-0406">Ion transport</keyword>
<accession>A0A3M7R575</accession>
<dbReference type="SUPFAM" id="SSF53850">
    <property type="entry name" value="Periplasmic binding protein-like II"/>
    <property type="match status" value="1"/>
</dbReference>
<dbReference type="FunFam" id="1.10.287.70:FF:000064">
    <property type="entry name" value="Glutamate receptor ionotropic, kainate"/>
    <property type="match status" value="1"/>
</dbReference>
<feature type="disulfide bond" evidence="19">
    <location>
        <begin position="818"/>
        <end position="873"/>
    </location>
</feature>
<feature type="binding site" evidence="17">
    <location>
        <position position="583"/>
    </location>
    <ligand>
        <name>L-glutamate</name>
        <dbReference type="ChEBI" id="CHEBI:29985"/>
    </ligand>
</feature>
<feature type="site" description="Interaction with the cone snail toxin Con-ikot-ikot" evidence="18">
    <location>
        <position position="760"/>
    </location>
</feature>
<proteinExistence type="inferred from homology"/>
<evidence type="ECO:0000256" key="21">
    <source>
        <dbReference type="SAM" id="SignalP"/>
    </source>
</evidence>
<evidence type="ECO:0000256" key="19">
    <source>
        <dbReference type="PIRSR" id="PIRSR601508-3"/>
    </source>
</evidence>
<dbReference type="GO" id="GO:0045211">
    <property type="term" value="C:postsynaptic membrane"/>
    <property type="evidence" value="ECO:0007669"/>
    <property type="project" value="UniProtKB-SubCell"/>
</dbReference>
<dbReference type="FunFam" id="3.40.190.10:FF:000060">
    <property type="entry name" value="Glutamate receptor ionotropic, kainate 1"/>
    <property type="match status" value="1"/>
</dbReference>
<keyword evidence="25" id="KW-1185">Reference proteome</keyword>
<evidence type="ECO:0000256" key="1">
    <source>
        <dbReference type="ARBA" id="ARBA00008685"/>
    </source>
</evidence>
<dbReference type="PANTHER" id="PTHR18966">
    <property type="entry name" value="IONOTROPIC GLUTAMATE RECEPTOR"/>
    <property type="match status" value="1"/>
</dbReference>
<keyword evidence="6 20" id="KW-1133">Transmembrane helix</keyword>
<feature type="binding site" evidence="17">
    <location>
        <position position="805"/>
    </location>
    <ligand>
        <name>L-glutamate</name>
        <dbReference type="ChEBI" id="CHEBI:29985"/>
    </ligand>
</feature>
<evidence type="ECO:0000259" key="23">
    <source>
        <dbReference type="SMART" id="SM00918"/>
    </source>
</evidence>
<dbReference type="GO" id="GO:0007166">
    <property type="term" value="P:cell surface receptor signaling pathway"/>
    <property type="evidence" value="ECO:0007669"/>
    <property type="project" value="UniProtKB-ARBA"/>
</dbReference>
<dbReference type="InterPro" id="IPR015683">
    <property type="entry name" value="Ionotropic_Glu_rcpt"/>
</dbReference>
<evidence type="ECO:0000256" key="6">
    <source>
        <dbReference type="ARBA" id="ARBA00022989"/>
    </source>
</evidence>
<feature type="binding site" evidence="17">
    <location>
        <position position="585"/>
    </location>
    <ligand>
        <name>L-glutamate</name>
        <dbReference type="ChEBI" id="CHEBI:29985"/>
    </ligand>
</feature>
<dbReference type="InterPro" id="IPR001508">
    <property type="entry name" value="Iono_Glu_rcpt_met"/>
</dbReference>
<dbReference type="AlphaFoldDB" id="A0A3M7R575"/>
<keyword evidence="5 21" id="KW-0732">Signal</keyword>
<sequence>MDKLISKNLHLFCLTVYLIAFVNKSFQDNESNNAPGLPIAIIYDKNNSAETINLIDKAIWNINNAIVYGRNRWSVQIRIIETGESHELFQTVCNQMSRGVLAIFGDLSMSTVHTLTDLTNFYNLPFLTWARHTKMPNSKSEIKKKRNILTRLKRFQANDNTFDVLNYPDYYEGPDLTTNEIKSEKLNSNMQLYFRIDFVPALIELIRFYEWKTVYYIYNYDEAILNIESLFDRQNKDSKFVENIILRKVVDIHDCRDLLRAIEVSFEDYAQNNENKIVMILDLASKQNYMYFLSQIKDLGMTKNRYFYLLATLGIYELDLNEFRHGGASFVGFSVVDYYNMNSIRLLSDLLQPGEPLNKIPNIPHEAALLIDAILYFTWKMHSVMDKSTDNLFGFRGVSLRIECSYSLNSSLNKWILGNYKNSQENSYDGVTGRIEFDTNGKRINYTLGIYKVGLNLPLKKIGFFSEERGLHINEEKSIRAEKKHDPIKPKVVISILDPPFFMIRPKEAGENFVGNDRYEGYCADLAKKISEILRITVSEIDVKPALNFITKDSKIVKQDPNGSWNGVVGELIRHEADIAVAPLTITSQRERAIEFSMPFMDIGISIMIKKPKKEKPGVFSFMSPLDSKIWICVILAFAGVSVVLYLVSRFSPYEWHYDPSKNENSLNNDFTVLNTLWFNLAAVMQQGVDITPKSVSGRLVASVWWFFTLILISSYTANLAAFLTVERMISPIESVEQLSRQTEIQYGALEGGSTQEFFRTSKVDTYQRMWNFMQSWSPSVFVKTNAEGVQKVRDSKGKYAYLLESSLNEYLNEREPCDTIKVGNNLDSKGYGIATPIRSKMRDPINLAILQLKEEGYLDELKTRWWYDKSKCGTSGSATKDSSQSALNLINVAGTFYILILGLILSILVAGCELMYKARKQSKKKNIEFTEAIKSKMRISISGYDESIMEFQDNRN</sequence>
<evidence type="ECO:0000256" key="3">
    <source>
        <dbReference type="ARBA" id="ARBA00022475"/>
    </source>
</evidence>
<reference evidence="24 25" key="1">
    <citation type="journal article" date="2018" name="Sci. Rep.">
        <title>Genomic signatures of local adaptation to the degree of environmental predictability in rotifers.</title>
        <authorList>
            <person name="Franch-Gras L."/>
            <person name="Hahn C."/>
            <person name="Garcia-Roger E.M."/>
            <person name="Carmona M.J."/>
            <person name="Serra M."/>
            <person name="Gomez A."/>
        </authorList>
    </citation>
    <scope>NUCLEOTIDE SEQUENCE [LARGE SCALE GENOMIC DNA]</scope>
    <source>
        <strain evidence="24">HYR1</strain>
    </source>
</reference>
<dbReference type="GO" id="GO:0005230">
    <property type="term" value="F:extracellular ligand-gated monoatomic ion channel activity"/>
    <property type="evidence" value="ECO:0007669"/>
    <property type="project" value="UniProtKB-ARBA"/>
</dbReference>
<evidence type="ECO:0000256" key="5">
    <source>
        <dbReference type="ARBA" id="ARBA00022729"/>
    </source>
</evidence>
<dbReference type="SUPFAM" id="SSF53822">
    <property type="entry name" value="Periplasmic binding protein-like I"/>
    <property type="match status" value="1"/>
</dbReference>
<evidence type="ECO:0000313" key="25">
    <source>
        <dbReference type="Proteomes" id="UP000276133"/>
    </source>
</evidence>
<evidence type="ECO:0000256" key="18">
    <source>
        <dbReference type="PIRSR" id="PIRSR601508-2"/>
    </source>
</evidence>
<dbReference type="InterPro" id="IPR019594">
    <property type="entry name" value="Glu/Gly-bd"/>
</dbReference>
<organism evidence="24 25">
    <name type="scientific">Brachionus plicatilis</name>
    <name type="common">Marine rotifer</name>
    <name type="synonym">Brachionus muelleri</name>
    <dbReference type="NCBI Taxonomy" id="10195"/>
    <lineage>
        <taxon>Eukaryota</taxon>
        <taxon>Metazoa</taxon>
        <taxon>Spiralia</taxon>
        <taxon>Gnathifera</taxon>
        <taxon>Rotifera</taxon>
        <taxon>Eurotatoria</taxon>
        <taxon>Monogononta</taxon>
        <taxon>Pseudotrocha</taxon>
        <taxon>Ploima</taxon>
        <taxon>Brachionidae</taxon>
        <taxon>Brachionus</taxon>
    </lineage>
</organism>
<keyword evidence="3" id="KW-1003">Cell membrane</keyword>
<feature type="binding site" evidence="17">
    <location>
        <position position="754"/>
    </location>
    <ligand>
        <name>L-glutamate</name>
        <dbReference type="ChEBI" id="CHEBI:29985"/>
    </ligand>
</feature>
<evidence type="ECO:0000256" key="15">
    <source>
        <dbReference type="ARBA" id="ARBA00034104"/>
    </source>
</evidence>
<keyword evidence="4 20" id="KW-0812">Transmembrane</keyword>
<keyword evidence="10 24" id="KW-0675">Receptor</keyword>
<dbReference type="InterPro" id="IPR001320">
    <property type="entry name" value="Iontro_rcpt_C"/>
</dbReference>
<keyword evidence="14" id="KW-0407">Ion channel</keyword>
<keyword evidence="13" id="KW-1071">Ligand-gated ion channel</keyword>
<evidence type="ECO:0000256" key="4">
    <source>
        <dbReference type="ARBA" id="ARBA00022692"/>
    </source>
</evidence>
<dbReference type="SMART" id="SM00918">
    <property type="entry name" value="Lig_chan-Glu_bd"/>
    <property type="match status" value="1"/>
</dbReference>
<feature type="transmembrane region" description="Helical" evidence="20">
    <location>
        <begin position="704"/>
        <end position="726"/>
    </location>
</feature>
<gene>
    <name evidence="24" type="ORF">BpHYR1_053822</name>
</gene>
<feature type="site" description="Crucial to convey clamshell closure to channel opening" evidence="18">
    <location>
        <position position="733"/>
    </location>
</feature>
<dbReference type="OrthoDB" id="5984008at2759"/>
<dbReference type="Proteomes" id="UP000276133">
    <property type="component" value="Unassembled WGS sequence"/>
</dbReference>
<dbReference type="Gene3D" id="1.10.287.70">
    <property type="match status" value="1"/>
</dbReference>
<evidence type="ECO:0000256" key="10">
    <source>
        <dbReference type="ARBA" id="ARBA00023170"/>
    </source>
</evidence>
<comment type="caution">
    <text evidence="24">The sequence shown here is derived from an EMBL/GenBank/DDBJ whole genome shotgun (WGS) entry which is preliminary data.</text>
</comment>
<evidence type="ECO:0000259" key="22">
    <source>
        <dbReference type="SMART" id="SM00079"/>
    </source>
</evidence>
<feature type="domain" description="Ionotropic glutamate receptor C-terminal" evidence="22">
    <location>
        <begin position="489"/>
        <end position="869"/>
    </location>
</feature>
<dbReference type="GO" id="GO:0004888">
    <property type="term" value="F:transmembrane signaling receptor activity"/>
    <property type="evidence" value="ECO:0007669"/>
    <property type="project" value="UniProtKB-ARBA"/>
</dbReference>
<keyword evidence="2" id="KW-0813">Transport</keyword>
<evidence type="ECO:0000256" key="11">
    <source>
        <dbReference type="ARBA" id="ARBA00023180"/>
    </source>
</evidence>
<dbReference type="InterPro" id="IPR001828">
    <property type="entry name" value="ANF_lig-bd_rcpt"/>
</dbReference>
<dbReference type="SMART" id="SM00079">
    <property type="entry name" value="PBPe"/>
    <property type="match status" value="1"/>
</dbReference>
<evidence type="ECO:0000256" key="13">
    <source>
        <dbReference type="ARBA" id="ARBA00023286"/>
    </source>
</evidence>
<feature type="binding site" evidence="17">
    <location>
        <position position="590"/>
    </location>
    <ligand>
        <name>L-glutamate</name>
        <dbReference type="ChEBI" id="CHEBI:29985"/>
    </ligand>
</feature>
<evidence type="ECO:0000256" key="8">
    <source>
        <dbReference type="ARBA" id="ARBA00023065"/>
    </source>
</evidence>
<keyword evidence="7" id="KW-0770">Synapse</keyword>
<dbReference type="Pfam" id="PF10613">
    <property type="entry name" value="Lig_chan-Glu_bd"/>
    <property type="match status" value="1"/>
</dbReference>
<dbReference type="PRINTS" id="PR00177">
    <property type="entry name" value="NMDARECEPTOR"/>
</dbReference>
<dbReference type="InterPro" id="IPR028082">
    <property type="entry name" value="Peripla_BP_I"/>
</dbReference>
<feature type="binding site" evidence="17">
    <location>
        <position position="755"/>
    </location>
    <ligand>
        <name>L-glutamate</name>
        <dbReference type="ChEBI" id="CHEBI:29985"/>
    </ligand>
</feature>
<evidence type="ECO:0000256" key="16">
    <source>
        <dbReference type="ARBA" id="ARBA00072754"/>
    </source>
</evidence>
<name>A0A3M7R575_BRAPC</name>
<dbReference type="GO" id="GO:0034702">
    <property type="term" value="C:monoatomic ion channel complex"/>
    <property type="evidence" value="ECO:0007669"/>
    <property type="project" value="UniProtKB-ARBA"/>
</dbReference>
<feature type="domain" description="Ionotropic glutamate receptor L-glutamate and glycine-binding" evidence="23">
    <location>
        <begin position="500"/>
        <end position="574"/>
    </location>
</feature>
<keyword evidence="12" id="KW-0628">Postsynaptic cell membrane</keyword>